<dbReference type="GO" id="GO:0070403">
    <property type="term" value="F:NAD+ binding"/>
    <property type="evidence" value="ECO:0007669"/>
    <property type="project" value="InterPro"/>
</dbReference>
<dbReference type="RefSeq" id="WP_133441943.1">
    <property type="nucleotide sequence ID" value="NZ_CP034726.1"/>
</dbReference>
<evidence type="ECO:0000313" key="7">
    <source>
        <dbReference type="Proteomes" id="UP000294321"/>
    </source>
</evidence>
<comment type="caution">
    <text evidence="4">Lacks conserved residue(s) required for the propagation of feature annotation.</text>
</comment>
<dbReference type="PANTHER" id="PTHR11085:SF4">
    <property type="entry name" value="NAD-DEPENDENT PROTEIN DEACYLASE"/>
    <property type="match status" value="1"/>
</dbReference>
<dbReference type="InterPro" id="IPR029035">
    <property type="entry name" value="DHS-like_NAD/FAD-binding_dom"/>
</dbReference>
<dbReference type="SUPFAM" id="SSF52467">
    <property type="entry name" value="DHS-like NAD/FAD-binding domain"/>
    <property type="match status" value="1"/>
</dbReference>
<evidence type="ECO:0000313" key="6">
    <source>
        <dbReference type="EMBL" id="QBP18384.1"/>
    </source>
</evidence>
<dbReference type="AlphaFoldDB" id="A0A4P6ZKZ9"/>
<dbReference type="Pfam" id="PF02146">
    <property type="entry name" value="SIR2"/>
    <property type="match status" value="1"/>
</dbReference>
<evidence type="ECO:0000256" key="4">
    <source>
        <dbReference type="PROSITE-ProRule" id="PRU00236"/>
    </source>
</evidence>
<dbReference type="Gene3D" id="3.30.1600.10">
    <property type="entry name" value="SIR2/SIRT2 'Small Domain"/>
    <property type="match status" value="1"/>
</dbReference>
<dbReference type="InterPro" id="IPR026590">
    <property type="entry name" value="Ssirtuin_cat_dom"/>
</dbReference>
<keyword evidence="7" id="KW-1185">Reference proteome</keyword>
<dbReference type="Proteomes" id="UP000294321">
    <property type="component" value="Chromosome"/>
</dbReference>
<gene>
    <name evidence="6" type="ORF">ELX58_04370</name>
</gene>
<dbReference type="InterPro" id="IPR026591">
    <property type="entry name" value="Sirtuin_cat_small_dom_sf"/>
</dbReference>
<evidence type="ECO:0000256" key="3">
    <source>
        <dbReference type="ARBA" id="ARBA00023027"/>
    </source>
</evidence>
<dbReference type="KEGG" id="lji:ELX58_04370"/>
<dbReference type="NCBIfam" id="NF001752">
    <property type="entry name" value="PRK00481.1-1"/>
    <property type="match status" value="1"/>
</dbReference>
<feature type="domain" description="Deacetylase sirtuin-type" evidence="5">
    <location>
        <begin position="1"/>
        <end position="241"/>
    </location>
</feature>
<dbReference type="GO" id="GO:0017136">
    <property type="term" value="F:histone deacetylase activity, NAD-dependent"/>
    <property type="evidence" value="ECO:0007669"/>
    <property type="project" value="TreeGrafter"/>
</dbReference>
<name>A0A4P6ZKZ9_9LACO</name>
<dbReference type="InterPro" id="IPR003000">
    <property type="entry name" value="Sirtuin"/>
</dbReference>
<organism evidence="6 7">
    <name type="scientific">Acetilactobacillus jinshanensis</name>
    <dbReference type="NCBI Taxonomy" id="1720083"/>
    <lineage>
        <taxon>Bacteria</taxon>
        <taxon>Bacillati</taxon>
        <taxon>Bacillota</taxon>
        <taxon>Bacilli</taxon>
        <taxon>Lactobacillales</taxon>
        <taxon>Lactobacillaceae</taxon>
        <taxon>Acetilactobacillus</taxon>
    </lineage>
</organism>
<dbReference type="EMBL" id="CP034726">
    <property type="protein sequence ID" value="QBP18384.1"/>
    <property type="molecule type" value="Genomic_DNA"/>
</dbReference>
<evidence type="ECO:0000259" key="5">
    <source>
        <dbReference type="PROSITE" id="PS50305"/>
    </source>
</evidence>
<dbReference type="Gene3D" id="3.40.50.1220">
    <property type="entry name" value="TPP-binding domain"/>
    <property type="match status" value="1"/>
</dbReference>
<evidence type="ECO:0000256" key="1">
    <source>
        <dbReference type="ARBA" id="ARBA00012928"/>
    </source>
</evidence>
<proteinExistence type="predicted"/>
<reference evidence="7" key="1">
    <citation type="submission" date="2018-12" db="EMBL/GenBank/DDBJ databases">
        <title>A new species of lactobacillus.</title>
        <authorList>
            <person name="Jian Y."/>
            <person name="Xin L."/>
            <person name="Hong Z.J."/>
            <person name="Ming L.Z."/>
            <person name="Hong X.Z."/>
        </authorList>
    </citation>
    <scope>NUCLEOTIDE SEQUENCE [LARGE SCALE GENOMIC DNA]</scope>
    <source>
        <strain evidence="7">HSLZ-75</strain>
    </source>
</reference>
<dbReference type="InterPro" id="IPR050134">
    <property type="entry name" value="NAD-dep_sirtuin_deacylases"/>
</dbReference>
<dbReference type="PANTHER" id="PTHR11085">
    <property type="entry name" value="NAD-DEPENDENT PROTEIN DEACYLASE SIRTUIN-5, MITOCHONDRIAL-RELATED"/>
    <property type="match status" value="1"/>
</dbReference>
<accession>A0A4P6ZKZ9</accession>
<evidence type="ECO:0000256" key="2">
    <source>
        <dbReference type="ARBA" id="ARBA00022679"/>
    </source>
</evidence>
<dbReference type="OrthoDB" id="9800582at2"/>
<keyword evidence="3" id="KW-0520">NAD</keyword>
<protein>
    <recommendedName>
        <fullName evidence="1">protein acetyllysine N-acetyltransferase</fullName>
        <ecNumber evidence="1">2.3.1.286</ecNumber>
    </recommendedName>
</protein>
<dbReference type="EC" id="2.3.1.286" evidence="1"/>
<dbReference type="PROSITE" id="PS50305">
    <property type="entry name" value="SIRTUIN"/>
    <property type="match status" value="1"/>
</dbReference>
<sequence>MDPKIQKLFDKSKHIVFLTGAGVSTASGIPDYRSKGGLYTQNKANNKPAEWYLSHDCLMNYPKTFYKFMKAKMYYPDAKPNAIHEAQAKLTREGRASIITQNVDNLYNKAHAKKDRLVEFHGNIYHCHCLKCGKSIPWQQYLKSPIHKEDGGQIRPNLVLYGEGMKYSSIIRALQMMREADLVVIVGTAMAVAPFNMLNQYKSPSAPVIMINEQKINRIPFVPHFTMLQMDATKFFKELHV</sequence>
<keyword evidence="2" id="KW-0808">Transferase</keyword>